<dbReference type="PROSITE" id="PS50883">
    <property type="entry name" value="EAL"/>
    <property type="match status" value="1"/>
</dbReference>
<feature type="transmembrane region" description="Helical" evidence="3">
    <location>
        <begin position="27"/>
        <end position="49"/>
    </location>
</feature>
<dbReference type="CDD" id="cd01949">
    <property type="entry name" value="GGDEF"/>
    <property type="match status" value="1"/>
</dbReference>
<dbReference type="KEGG" id="cbaa:SRAA_2180"/>
<dbReference type="InterPro" id="IPR035919">
    <property type="entry name" value="EAL_sf"/>
</dbReference>
<dbReference type="SMART" id="SM00086">
    <property type="entry name" value="PAC"/>
    <property type="match status" value="2"/>
</dbReference>
<dbReference type="SMART" id="SM00052">
    <property type="entry name" value="EAL"/>
    <property type="match status" value="1"/>
</dbReference>
<dbReference type="EMBL" id="AP014568">
    <property type="protein sequence ID" value="BAO82034.1"/>
    <property type="molecule type" value="Genomic_DNA"/>
</dbReference>
<dbReference type="InterPro" id="IPR029787">
    <property type="entry name" value="Nucleotide_cyclase"/>
</dbReference>
<dbReference type="NCBIfam" id="TIGR00229">
    <property type="entry name" value="sensory_box"/>
    <property type="match status" value="2"/>
</dbReference>
<organism evidence="8 9">
    <name type="scientific">Serpentinimonas raichei</name>
    <dbReference type="NCBI Taxonomy" id="1458425"/>
    <lineage>
        <taxon>Bacteria</taxon>
        <taxon>Pseudomonadati</taxon>
        <taxon>Pseudomonadota</taxon>
        <taxon>Betaproteobacteria</taxon>
        <taxon>Burkholderiales</taxon>
        <taxon>Comamonadaceae</taxon>
        <taxon>Serpentinimonas</taxon>
    </lineage>
</organism>
<gene>
    <name evidence="8" type="ORF">SRAA_2180</name>
</gene>
<dbReference type="Pfam" id="PF13426">
    <property type="entry name" value="PAS_9"/>
    <property type="match status" value="1"/>
</dbReference>
<dbReference type="CDD" id="cd00130">
    <property type="entry name" value="PAS"/>
    <property type="match status" value="2"/>
</dbReference>
<feature type="transmembrane region" description="Helical" evidence="3">
    <location>
        <begin position="310"/>
        <end position="332"/>
    </location>
</feature>
<dbReference type="InterPro" id="IPR052155">
    <property type="entry name" value="Biofilm_reg_signaling"/>
</dbReference>
<dbReference type="Gene3D" id="3.30.450.20">
    <property type="entry name" value="PAS domain"/>
    <property type="match status" value="2"/>
</dbReference>
<dbReference type="SUPFAM" id="SSF55073">
    <property type="entry name" value="Nucleotide cyclase"/>
    <property type="match status" value="1"/>
</dbReference>
<dbReference type="OrthoDB" id="9813903at2"/>
<feature type="region of interest" description="Disordered" evidence="2">
    <location>
        <begin position="1"/>
        <end position="20"/>
    </location>
</feature>
<dbReference type="PANTHER" id="PTHR44757">
    <property type="entry name" value="DIGUANYLATE CYCLASE DGCP"/>
    <property type="match status" value="1"/>
</dbReference>
<dbReference type="PROSITE" id="PS50887">
    <property type="entry name" value="GGDEF"/>
    <property type="match status" value="1"/>
</dbReference>
<keyword evidence="1" id="KW-0175">Coiled coil</keyword>
<keyword evidence="3" id="KW-0472">Membrane</keyword>
<feature type="domain" description="PAS" evidence="4">
    <location>
        <begin position="357"/>
        <end position="428"/>
    </location>
</feature>
<protein>
    <submittedName>
        <fullName evidence="8">Uncharacterized protein</fullName>
    </submittedName>
</protein>
<evidence type="ECO:0000256" key="1">
    <source>
        <dbReference type="SAM" id="Coils"/>
    </source>
</evidence>
<feature type="domain" description="GGDEF" evidence="7">
    <location>
        <begin position="651"/>
        <end position="798"/>
    </location>
</feature>
<proteinExistence type="predicted"/>
<dbReference type="Pfam" id="PF00989">
    <property type="entry name" value="PAS"/>
    <property type="match status" value="1"/>
</dbReference>
<dbReference type="Proteomes" id="UP000067461">
    <property type="component" value="Chromosome"/>
</dbReference>
<dbReference type="SMART" id="SM00091">
    <property type="entry name" value="PAS"/>
    <property type="match status" value="2"/>
</dbReference>
<sequence length="1065" mass="116463">MSLQQSTTSNGEGPAPRNGGTRPALGLSWLVAGLIGVAIATATALAGGYSWQQAHARAEAHLQATAFSMAQRLADWHRERLAAAELLQYRNDLEQLWAQHQIQPGIERMQLMSKLLHDYAHAPSIASIELFDSSLQSLWHSASHASPSHPTLSAGLQAVRTQGRALVVGPWRDAQGQVQLAYVGLLDPAGHAPALVALHAQRPPYFHAALTQWPLAHTSGSARLFSIRAQQVHYWSYLPAASDTAHAPDPAHTFAQRLLRGEIGTGTLVHGPDDLGNRALAVLLPVEGTDWVVQVEADHAELMSGAQRSLLSLGLIGTLALLLALGGTRMLLQRRQLASAKEALAALERTQARLSESEARYRLLAENANDVVWLYDIADERQLYVSPSVERLLGYDPQERTHLPLAAMFEPAVVANIRAVLRSHLERLAAGDASAQNIWIELSHRHKDGQAVPVEISARIVFDALGRPAQVQGVSRDIRERRRAERQIRLLSQATAQSPVAVIITDEQGAIEYVNPAFERISGYSATEVQGQNPRLLQSSRTPSETYRQMWQALLAGHIWQGELINTRKDGSHCHMAATIAPLRDDHGGQVLQYIAVQMDVTAQRNAEAQIELLAWFDPLTGLPNRQRLLADIGRALRHRNGNGNSNGNGEYAGLLILNLDRFKALNDALGRTEGDAVLLAVSERLRQQVQEPDAAAAKELLAHLNGDEFALLMVDLGHDASLAAAALMRRASDLHRLFEQTVAVGPDALSLSLSLSIGVTLLDGIADERAAEALRRADTALHQAKDAGGNQSVFFDARMGQWVAERFSLEQDLRRGIEAGELRLYLQPQVDAHGRMVSAEALVRWQHPQRGLMGPVQFIGLAEESGLIEPLGQWVLEQACAWLGRLRTLGRPLPISVNISPHQFHQADFSQRLQQVLQRHEASGDDLMLEFTEGVVLRQVEQVIERMGFLSGLGVRFSIDDFGTGYSSLSYLKTLPIHELKIDRSFVQDAPHNPGDAALVAAMLSVASLMQLRVVAEGVETEEQAAVFRRHPGALMQGYLFGRPEPAEALLARWLSAGEADHGA</sequence>
<evidence type="ECO:0000259" key="5">
    <source>
        <dbReference type="PROSITE" id="PS50113"/>
    </source>
</evidence>
<feature type="domain" description="PAS" evidence="4">
    <location>
        <begin position="484"/>
        <end position="533"/>
    </location>
</feature>
<evidence type="ECO:0000256" key="2">
    <source>
        <dbReference type="SAM" id="MobiDB-lite"/>
    </source>
</evidence>
<feature type="domain" description="PAC" evidence="5">
    <location>
        <begin position="436"/>
        <end position="490"/>
    </location>
</feature>
<dbReference type="SMART" id="SM00267">
    <property type="entry name" value="GGDEF"/>
    <property type="match status" value="1"/>
</dbReference>
<feature type="domain" description="EAL" evidence="6">
    <location>
        <begin position="807"/>
        <end position="1059"/>
    </location>
</feature>
<dbReference type="CDD" id="cd01948">
    <property type="entry name" value="EAL"/>
    <property type="match status" value="1"/>
</dbReference>
<name>A0A060NT01_9BURK</name>
<dbReference type="SUPFAM" id="SSF141868">
    <property type="entry name" value="EAL domain-like"/>
    <property type="match status" value="1"/>
</dbReference>
<evidence type="ECO:0000259" key="4">
    <source>
        <dbReference type="PROSITE" id="PS50112"/>
    </source>
</evidence>
<feature type="coiled-coil region" evidence="1">
    <location>
        <begin position="330"/>
        <end position="367"/>
    </location>
</feature>
<evidence type="ECO:0000259" key="7">
    <source>
        <dbReference type="PROSITE" id="PS50887"/>
    </source>
</evidence>
<dbReference type="Gene3D" id="3.30.70.270">
    <property type="match status" value="1"/>
</dbReference>
<dbReference type="PROSITE" id="PS50112">
    <property type="entry name" value="PAS"/>
    <property type="match status" value="2"/>
</dbReference>
<feature type="domain" description="PAC" evidence="5">
    <location>
        <begin position="558"/>
        <end position="613"/>
    </location>
</feature>
<dbReference type="AlphaFoldDB" id="A0A060NT01"/>
<dbReference type="InterPro" id="IPR000014">
    <property type="entry name" value="PAS"/>
</dbReference>
<dbReference type="Gene3D" id="3.20.20.450">
    <property type="entry name" value="EAL domain"/>
    <property type="match status" value="1"/>
</dbReference>
<evidence type="ECO:0000313" key="9">
    <source>
        <dbReference type="Proteomes" id="UP000067461"/>
    </source>
</evidence>
<evidence type="ECO:0000256" key="3">
    <source>
        <dbReference type="SAM" id="Phobius"/>
    </source>
</evidence>
<dbReference type="PANTHER" id="PTHR44757:SF2">
    <property type="entry name" value="BIOFILM ARCHITECTURE MAINTENANCE PROTEIN MBAA"/>
    <property type="match status" value="1"/>
</dbReference>
<dbReference type="InterPro" id="IPR035965">
    <property type="entry name" value="PAS-like_dom_sf"/>
</dbReference>
<feature type="compositionally biased region" description="Polar residues" evidence="2">
    <location>
        <begin position="1"/>
        <end position="11"/>
    </location>
</feature>
<evidence type="ECO:0000313" key="8">
    <source>
        <dbReference type="EMBL" id="BAO82034.1"/>
    </source>
</evidence>
<accession>A0A060NT01</accession>
<dbReference type="NCBIfam" id="TIGR00254">
    <property type="entry name" value="GGDEF"/>
    <property type="match status" value="1"/>
</dbReference>
<dbReference type="SUPFAM" id="SSF55785">
    <property type="entry name" value="PYP-like sensor domain (PAS domain)"/>
    <property type="match status" value="2"/>
</dbReference>
<keyword evidence="9" id="KW-1185">Reference proteome</keyword>
<dbReference type="InterPro" id="IPR000160">
    <property type="entry name" value="GGDEF_dom"/>
</dbReference>
<dbReference type="Pfam" id="PF00990">
    <property type="entry name" value="GGDEF"/>
    <property type="match status" value="1"/>
</dbReference>
<dbReference type="InterPro" id="IPR001610">
    <property type="entry name" value="PAC"/>
</dbReference>
<dbReference type="GO" id="GO:0006355">
    <property type="term" value="P:regulation of DNA-templated transcription"/>
    <property type="evidence" value="ECO:0007669"/>
    <property type="project" value="InterPro"/>
</dbReference>
<dbReference type="RefSeq" id="WP_052467565.1">
    <property type="nucleotide sequence ID" value="NZ_AP014568.1"/>
</dbReference>
<evidence type="ECO:0000259" key="6">
    <source>
        <dbReference type="PROSITE" id="PS50883"/>
    </source>
</evidence>
<reference evidence="8 9" key="1">
    <citation type="journal article" date="2014" name="Nat. Commun.">
        <title>Physiological and genomic features of highly alkaliphilic hydrogen-utilizing Betaproteobacteria from a continental serpentinizing site.</title>
        <authorList>
            <person name="Suzuki S."/>
            <person name="Kuenen J.G."/>
            <person name="Schipper K."/>
            <person name="van der Velde S."/>
            <person name="Ishii S."/>
            <person name="Wu A."/>
            <person name="Sorokin D.Y."/>
            <person name="Tenney A."/>
            <person name="Meng X.Y."/>
            <person name="Morrill P.L."/>
            <person name="Kamagata Y."/>
            <person name="Muyzer G."/>
            <person name="Nealson K.H."/>
        </authorList>
    </citation>
    <scope>NUCLEOTIDE SEQUENCE [LARGE SCALE GENOMIC DNA]</scope>
    <source>
        <strain evidence="8 9">A1</strain>
    </source>
</reference>
<dbReference type="PROSITE" id="PS50113">
    <property type="entry name" value="PAC"/>
    <property type="match status" value="2"/>
</dbReference>
<dbReference type="Pfam" id="PF00563">
    <property type="entry name" value="EAL"/>
    <property type="match status" value="1"/>
</dbReference>
<keyword evidence="3" id="KW-1133">Transmembrane helix</keyword>
<dbReference type="InterPro" id="IPR000700">
    <property type="entry name" value="PAS-assoc_C"/>
</dbReference>
<dbReference type="HOGENOM" id="CLU_000445_70_44_4"/>
<dbReference type="InterPro" id="IPR013767">
    <property type="entry name" value="PAS_fold"/>
</dbReference>
<dbReference type="STRING" id="1458425.SRAA_2180"/>
<keyword evidence="3" id="KW-0812">Transmembrane</keyword>
<dbReference type="InterPro" id="IPR043128">
    <property type="entry name" value="Rev_trsase/Diguanyl_cyclase"/>
</dbReference>
<dbReference type="InterPro" id="IPR001633">
    <property type="entry name" value="EAL_dom"/>
</dbReference>